<sequence>MKTCTADAPSRAEKLTLQAPPGARTAQIRFRCTAGDNWFRTVDAVSLTAS</sequence>
<gene>
    <name evidence="1" type="ORF">G9U55_00670</name>
</gene>
<evidence type="ECO:0000313" key="1">
    <source>
        <dbReference type="EMBL" id="QRF00846.1"/>
    </source>
</evidence>
<reference evidence="1 2" key="1">
    <citation type="submission" date="2020-03" db="EMBL/GenBank/DDBJ databases">
        <title>Genome mining and metabolic profiling illuminate the polycyclic tetramate macrolactams from Streptomyces koyangensis SCSIO 5802.</title>
        <authorList>
            <person name="Ding W."/>
        </authorList>
    </citation>
    <scope>NUCLEOTIDE SEQUENCE [LARGE SCALE GENOMIC DNA]</scope>
    <source>
        <strain evidence="1 2">SCSIO 5802</strain>
    </source>
</reference>
<evidence type="ECO:0000313" key="2">
    <source>
        <dbReference type="Proteomes" id="UP000596311"/>
    </source>
</evidence>
<protein>
    <submittedName>
        <fullName evidence="1">Uncharacterized protein</fullName>
    </submittedName>
</protein>
<dbReference type="Proteomes" id="UP000596311">
    <property type="component" value="Chromosome"/>
</dbReference>
<keyword evidence="2" id="KW-1185">Reference proteome</keyword>
<name>A0ABX7E8Z4_9ACTN</name>
<dbReference type="RefSeq" id="WP_203213610.1">
    <property type="nucleotide sequence ID" value="NZ_CP049945.1"/>
</dbReference>
<accession>A0ABX7E8Z4</accession>
<organism evidence="1 2">
    <name type="scientific">Streptomyces koyangensis</name>
    <dbReference type="NCBI Taxonomy" id="188770"/>
    <lineage>
        <taxon>Bacteria</taxon>
        <taxon>Bacillati</taxon>
        <taxon>Actinomycetota</taxon>
        <taxon>Actinomycetes</taxon>
        <taxon>Kitasatosporales</taxon>
        <taxon>Streptomycetaceae</taxon>
        <taxon>Streptomyces</taxon>
        <taxon>Streptomyces aurantiacus group</taxon>
    </lineage>
</organism>
<proteinExistence type="predicted"/>
<dbReference type="EMBL" id="CP049945">
    <property type="protein sequence ID" value="QRF00846.1"/>
    <property type="molecule type" value="Genomic_DNA"/>
</dbReference>